<reference evidence="1 2" key="1">
    <citation type="journal article" date="2007" name="Nat. Biotechnol.">
        <title>Complete genome sequence of the myxobacterium Sorangium cellulosum.</title>
        <authorList>
            <person name="Schneiker S."/>
            <person name="Perlova O."/>
            <person name="Kaiser O."/>
            <person name="Gerth K."/>
            <person name="Alici A."/>
            <person name="Altmeyer M.O."/>
            <person name="Bartels D."/>
            <person name="Bekel T."/>
            <person name="Beyer S."/>
            <person name="Bode E."/>
            <person name="Bode H.B."/>
            <person name="Bolten C.J."/>
            <person name="Choudhuri J.V."/>
            <person name="Doss S."/>
            <person name="Elnakady Y.A."/>
            <person name="Frank B."/>
            <person name="Gaigalat L."/>
            <person name="Goesmann A."/>
            <person name="Groeger C."/>
            <person name="Gross F."/>
            <person name="Jelsbak L."/>
            <person name="Jelsbak L."/>
            <person name="Kalinowski J."/>
            <person name="Kegler C."/>
            <person name="Knauber T."/>
            <person name="Konietzny S."/>
            <person name="Kopp M."/>
            <person name="Krause L."/>
            <person name="Krug D."/>
            <person name="Linke B."/>
            <person name="Mahmud T."/>
            <person name="Martinez-Arias R."/>
            <person name="McHardy A.C."/>
            <person name="Merai M."/>
            <person name="Meyer F."/>
            <person name="Mormann S."/>
            <person name="Munoz-Dorado J."/>
            <person name="Perez J."/>
            <person name="Pradella S."/>
            <person name="Rachid S."/>
            <person name="Raddatz G."/>
            <person name="Rosenau F."/>
            <person name="Rueckert C."/>
            <person name="Sasse F."/>
            <person name="Scharfe M."/>
            <person name="Schuster S.C."/>
            <person name="Suen G."/>
            <person name="Treuner-Lange A."/>
            <person name="Velicer G.J."/>
            <person name="Vorholter F.-J."/>
            <person name="Weissman K.J."/>
            <person name="Welch R.D."/>
            <person name="Wenzel S.C."/>
            <person name="Whitworth D.E."/>
            <person name="Wilhelm S."/>
            <person name="Wittmann C."/>
            <person name="Bloecker H."/>
            <person name="Puehler A."/>
            <person name="Mueller R."/>
        </authorList>
    </citation>
    <scope>NUCLEOTIDE SEQUENCE [LARGE SCALE GENOMIC DNA]</scope>
    <source>
        <strain evidence="2">So ce56</strain>
    </source>
</reference>
<dbReference type="SUPFAM" id="SSF48371">
    <property type="entry name" value="ARM repeat"/>
    <property type="match status" value="1"/>
</dbReference>
<gene>
    <name evidence="1" type="ordered locus">sce6837</name>
</gene>
<dbReference type="RefSeq" id="WP_012239445.1">
    <property type="nucleotide sequence ID" value="NC_010162.1"/>
</dbReference>
<dbReference type="KEGG" id="scl:sce6837"/>
<evidence type="ECO:0000313" key="2">
    <source>
        <dbReference type="Proteomes" id="UP000002139"/>
    </source>
</evidence>
<organism evidence="1 2">
    <name type="scientific">Sorangium cellulosum (strain So ce56)</name>
    <name type="common">Polyangium cellulosum (strain So ce56)</name>
    <dbReference type="NCBI Taxonomy" id="448385"/>
    <lineage>
        <taxon>Bacteria</taxon>
        <taxon>Pseudomonadati</taxon>
        <taxon>Myxococcota</taxon>
        <taxon>Polyangia</taxon>
        <taxon>Polyangiales</taxon>
        <taxon>Polyangiaceae</taxon>
        <taxon>Sorangium</taxon>
    </lineage>
</organism>
<name>A9GTX2_SORC5</name>
<dbReference type="InterPro" id="IPR011989">
    <property type="entry name" value="ARM-like"/>
</dbReference>
<evidence type="ECO:0008006" key="3">
    <source>
        <dbReference type="Google" id="ProtNLM"/>
    </source>
</evidence>
<dbReference type="STRING" id="448385.sce6837"/>
<keyword evidence="2" id="KW-1185">Reference proteome</keyword>
<dbReference type="Proteomes" id="UP000002139">
    <property type="component" value="Chromosome"/>
</dbReference>
<dbReference type="eggNOG" id="COG1413">
    <property type="taxonomic scope" value="Bacteria"/>
</dbReference>
<dbReference type="BioCyc" id="SCEL448385:SCE_RS35065-MONOMER"/>
<dbReference type="OrthoDB" id="9809379at2"/>
<dbReference type="AlphaFoldDB" id="A9GTX2"/>
<sequence>MKRRTAELSAEDLQALARSSSESLRIKAALHPRTPLATLLSLATDEAINVRRALARRTGAPREVLAQLVRDASRAVRCVVAAHPGCDEPLRRLLWTDGDGNVRAIARHAAAIPHHFSEDLARIARNEPVPAPVLAEFAELGSQARCAVASHRECPRDWLERFRHDADADVRLIAETRMGLSLDTLRAFAQHRLASYRATAAASLPWDDARMPELLADRNERVLLALLRRPDFPAAFYAQITDSPPPAVRLLLATHEALDAAHLQGLLRDPLVDVRRRLARRRALSAEHFEVLASDGDTRVKLELVKRPECPEACLRQWSRAPSETLRRAVFAHPGVTPDILAAASALRDNHEEIAKHPRTPEPILVQLADSTSAFVRGAVAQNPSTTERMLSQLARDPDSYVRLQVGRNERCPLPLLLDLEHDPDFVVRRHIVWRADCPLDILERRAADENAHVRYAVADHPRATAAVLSVLARDGAMFVSSRAKERLSGS</sequence>
<evidence type="ECO:0000313" key="1">
    <source>
        <dbReference type="EMBL" id="CAN97006.1"/>
    </source>
</evidence>
<dbReference type="HOGENOM" id="CLU_555369_0_0_7"/>
<proteinExistence type="predicted"/>
<accession>A9GTX2</accession>
<dbReference type="Gene3D" id="1.25.10.10">
    <property type="entry name" value="Leucine-rich Repeat Variant"/>
    <property type="match status" value="2"/>
</dbReference>
<dbReference type="EMBL" id="AM746676">
    <property type="protein sequence ID" value="CAN97006.1"/>
    <property type="molecule type" value="Genomic_DNA"/>
</dbReference>
<protein>
    <recommendedName>
        <fullName evidence="3">Leucine rich repeat variant</fullName>
    </recommendedName>
</protein>
<dbReference type="InterPro" id="IPR016024">
    <property type="entry name" value="ARM-type_fold"/>
</dbReference>